<gene>
    <name evidence="7" type="ORF">NQX30_07550</name>
</gene>
<feature type="transmembrane region" description="Helical" evidence="6">
    <location>
        <begin position="48"/>
        <end position="73"/>
    </location>
</feature>
<dbReference type="EMBL" id="JANQAO010000005">
    <property type="protein sequence ID" value="MDM5148210.1"/>
    <property type="molecule type" value="Genomic_DNA"/>
</dbReference>
<feature type="transmembrane region" description="Helical" evidence="6">
    <location>
        <begin position="118"/>
        <end position="138"/>
    </location>
</feature>
<evidence type="ECO:0000313" key="8">
    <source>
        <dbReference type="Proteomes" id="UP001168167"/>
    </source>
</evidence>
<evidence type="ECO:0000256" key="1">
    <source>
        <dbReference type="ARBA" id="ARBA00004651"/>
    </source>
</evidence>
<evidence type="ECO:0000256" key="2">
    <source>
        <dbReference type="ARBA" id="ARBA00022475"/>
    </source>
</evidence>
<feature type="transmembrane region" description="Helical" evidence="6">
    <location>
        <begin position="79"/>
        <end position="97"/>
    </location>
</feature>
<evidence type="ECO:0000313" key="7">
    <source>
        <dbReference type="EMBL" id="MDM5148210.1"/>
    </source>
</evidence>
<keyword evidence="3 6" id="KW-0812">Transmembrane</keyword>
<keyword evidence="5 6" id="KW-0472">Membrane</keyword>
<evidence type="ECO:0000256" key="4">
    <source>
        <dbReference type="ARBA" id="ARBA00022989"/>
    </source>
</evidence>
<dbReference type="Proteomes" id="UP001168167">
    <property type="component" value="Unassembled WGS sequence"/>
</dbReference>
<dbReference type="InterPro" id="IPR001123">
    <property type="entry name" value="LeuE-type"/>
</dbReference>
<reference evidence="7" key="2">
    <citation type="journal article" date="2023" name="Microbiome">
        <title>Synthase-selected sorting approach identifies a beta-lactone synthase in a nudibranch symbiotic bacterium.</title>
        <authorList>
            <person name="Dzunkova M."/>
            <person name="La Clair J.J."/>
            <person name="Tyml T."/>
            <person name="Doud D."/>
            <person name="Schulz F."/>
            <person name="Piquer-Esteban S."/>
            <person name="Porcel Sanchis D."/>
            <person name="Osborn A."/>
            <person name="Robinson D."/>
            <person name="Louie K.B."/>
            <person name="Bowen B.P."/>
            <person name="Bowers R.M."/>
            <person name="Lee J."/>
            <person name="Arnau V."/>
            <person name="Diaz-Villanueva W."/>
            <person name="Stepanauskas R."/>
            <person name="Gosliner T."/>
            <person name="Date S.V."/>
            <person name="Northen T.R."/>
            <person name="Cheng J.F."/>
            <person name="Burkart M.D."/>
            <person name="Woyke T."/>
        </authorList>
    </citation>
    <scope>NUCLEOTIDE SEQUENCE</scope>
    <source>
        <strain evidence="7">Df01</strain>
    </source>
</reference>
<keyword evidence="8" id="KW-1185">Reference proteome</keyword>
<protein>
    <submittedName>
        <fullName evidence="7">LysE family translocator</fullName>
    </submittedName>
</protein>
<dbReference type="PANTHER" id="PTHR30086">
    <property type="entry name" value="ARGININE EXPORTER PROTEIN ARGO"/>
    <property type="match status" value="1"/>
</dbReference>
<feature type="transmembrane region" description="Helical" evidence="6">
    <location>
        <begin position="150"/>
        <end position="171"/>
    </location>
</feature>
<organism evidence="7 8">
    <name type="scientific">Candidatus Doriopsillibacter californiensis</name>
    <dbReference type="NCBI Taxonomy" id="2970740"/>
    <lineage>
        <taxon>Bacteria</taxon>
        <taxon>Pseudomonadati</taxon>
        <taxon>Pseudomonadota</taxon>
        <taxon>Gammaproteobacteria</taxon>
        <taxon>Candidatus Tethybacterales</taxon>
        <taxon>Candidatus Persebacteraceae</taxon>
        <taxon>Candidatus Doriopsillibacter</taxon>
    </lineage>
</organism>
<dbReference type="PANTHER" id="PTHR30086:SF20">
    <property type="entry name" value="ARGININE EXPORTER PROTEIN ARGO-RELATED"/>
    <property type="match status" value="1"/>
</dbReference>
<sequence length="204" mass="21872">MPILVPPDWNLLTFAFIAASVAGFTPGPNNTICMVSSASVGVFRTLPFAWGVTVGFPFMLAAVGFGLGGVLIAHPSLHLVIKIIGALFLLHLAWKIARARAPIKKTAPQLLGFWQAFFFQWINPKAIAIAFSLIATYTRPAPALFADITYLMFITTLVSISATLTWTLFGAGIGRLLKTAKALAIFNGVMGLLLALSIVPIFLL</sequence>
<evidence type="ECO:0000256" key="5">
    <source>
        <dbReference type="ARBA" id="ARBA00023136"/>
    </source>
</evidence>
<proteinExistence type="predicted"/>
<reference evidence="7" key="1">
    <citation type="submission" date="2022-08" db="EMBL/GenBank/DDBJ databases">
        <authorList>
            <person name="Dzunkova M."/>
            <person name="La Clair J."/>
            <person name="Tyml T."/>
            <person name="Doud D."/>
            <person name="Schulz F."/>
            <person name="Piquer S."/>
            <person name="Porcel Sanchis D."/>
            <person name="Osborn A."/>
            <person name="Robinson D."/>
            <person name="Louie K.B."/>
            <person name="Bowen B.P."/>
            <person name="Bowers R."/>
            <person name="Lee J."/>
            <person name="Arnau Llombart V."/>
            <person name="Diaz Villanueva W."/>
            <person name="Gosliner T."/>
            <person name="Northen T."/>
            <person name="Cheng J.-F."/>
            <person name="Burkart M.D."/>
            <person name="Woyke T."/>
        </authorList>
    </citation>
    <scope>NUCLEOTIDE SEQUENCE</scope>
    <source>
        <strain evidence="7">Df01</strain>
    </source>
</reference>
<comment type="caution">
    <text evidence="7">The sequence shown here is derived from an EMBL/GenBank/DDBJ whole genome shotgun (WGS) entry which is preliminary data.</text>
</comment>
<accession>A0ABT7QNV0</accession>
<evidence type="ECO:0000256" key="3">
    <source>
        <dbReference type="ARBA" id="ARBA00022692"/>
    </source>
</evidence>
<keyword evidence="2" id="KW-1003">Cell membrane</keyword>
<evidence type="ECO:0000256" key="6">
    <source>
        <dbReference type="SAM" id="Phobius"/>
    </source>
</evidence>
<keyword evidence="4 6" id="KW-1133">Transmembrane helix</keyword>
<feature type="transmembrane region" description="Helical" evidence="6">
    <location>
        <begin position="183"/>
        <end position="203"/>
    </location>
</feature>
<name>A0ABT7QNV0_9GAMM</name>
<feature type="transmembrane region" description="Helical" evidence="6">
    <location>
        <begin position="12"/>
        <end position="36"/>
    </location>
</feature>
<dbReference type="Pfam" id="PF01810">
    <property type="entry name" value="LysE"/>
    <property type="match status" value="1"/>
</dbReference>
<comment type="subcellular location">
    <subcellularLocation>
        <location evidence="1">Cell membrane</location>
        <topology evidence="1">Multi-pass membrane protein</topology>
    </subcellularLocation>
</comment>